<dbReference type="EMBL" id="JXXD01000301">
    <property type="protein sequence ID" value="KIZ33006.1"/>
    <property type="molecule type" value="Genomic_DNA"/>
</dbReference>
<dbReference type="RefSeq" id="WP_044316385.1">
    <property type="nucleotide sequence ID" value="NZ_JXXD01000301.1"/>
</dbReference>
<gene>
    <name evidence="1" type="ORF">LO50_22125</name>
</gene>
<dbReference type="AlphaFoldDB" id="A0A0D7DXK8"/>
<accession>A0A0D7DXK8</accession>
<dbReference type="PATRIC" id="fig|316.110.peg.3079"/>
<sequence length="68" mass="7764">MSANRRYSIILEHTGQVLLERASLEQVEAFWDANDALYFGLRIEDAQSDHARVFVTDEIPEDEDVVPA</sequence>
<reference evidence="1 2" key="1">
    <citation type="submission" date="2014-11" db="EMBL/GenBank/DDBJ databases">
        <title>Genomics and ecophysiology of heterotrophic nitrogen fixing bacteria isolated from estuarine surface water.</title>
        <authorList>
            <person name="Bentzon-Tilia M."/>
            <person name="Severin I."/>
            <person name="Hansen L.H."/>
            <person name="Riemann L."/>
        </authorList>
    </citation>
    <scope>NUCLEOTIDE SEQUENCE [LARGE SCALE GENOMIC DNA]</scope>
    <source>
        <strain evidence="1 2">BAL361</strain>
    </source>
</reference>
<protein>
    <submittedName>
        <fullName evidence="1">Uncharacterized protein</fullName>
    </submittedName>
</protein>
<comment type="caution">
    <text evidence="1">The sequence shown here is derived from an EMBL/GenBank/DDBJ whole genome shotgun (WGS) entry which is preliminary data.</text>
</comment>
<dbReference type="Proteomes" id="UP000032439">
    <property type="component" value="Unassembled WGS sequence"/>
</dbReference>
<evidence type="ECO:0000313" key="1">
    <source>
        <dbReference type="EMBL" id="KIZ33006.1"/>
    </source>
</evidence>
<name>A0A0D7DXK8_STUST</name>
<proteinExistence type="predicted"/>
<organism evidence="1 2">
    <name type="scientific">Stutzerimonas stutzeri</name>
    <name type="common">Pseudomonas stutzeri</name>
    <dbReference type="NCBI Taxonomy" id="316"/>
    <lineage>
        <taxon>Bacteria</taxon>
        <taxon>Pseudomonadati</taxon>
        <taxon>Pseudomonadota</taxon>
        <taxon>Gammaproteobacteria</taxon>
        <taxon>Pseudomonadales</taxon>
        <taxon>Pseudomonadaceae</taxon>
        <taxon>Stutzerimonas</taxon>
    </lineage>
</organism>
<evidence type="ECO:0000313" key="2">
    <source>
        <dbReference type="Proteomes" id="UP000032439"/>
    </source>
</evidence>